<sequence>MFEALNTDRSLPGPTASANHMASREPINNVDVDIYISPPPPPLPPPFTSLPQGLKSVCRVPLALRMWAGACRALQPLPRPSTTPIHDASTPPRQFTTSRRYTSLHCPKVQIDWRRILEPGNSASRSAPHHPFCYRPPGLRGNPGTGCRPQFPHACVDGCQYNGVNNEGQQGPGHGVGNDRGEDDEGGGDRRAGWAWVWVIGAAGSGGSRRRNTASHRCWVSDTGLVRRNSYICFSDTAAPLHRSRTLLALCHPYTLFYRFRLAVARPSTSTCIPTPHAHYLHPFGRSEAELADRETNANTTDFAFAGSPAHLSFGHPHVPSPSLGPCSDIICP</sequence>
<dbReference type="EMBL" id="KL142429">
    <property type="protein sequence ID" value="KDR65958.1"/>
    <property type="molecule type" value="Genomic_DNA"/>
</dbReference>
<feature type="region of interest" description="Disordered" evidence="1">
    <location>
        <begin position="166"/>
        <end position="189"/>
    </location>
</feature>
<proteinExistence type="predicted"/>
<name>A0A067SGV4_GALM3</name>
<dbReference type="Proteomes" id="UP000027222">
    <property type="component" value="Unassembled WGS sequence"/>
</dbReference>
<gene>
    <name evidence="2" type="ORF">GALMADRAFT_148241</name>
</gene>
<dbReference type="AlphaFoldDB" id="A0A067SGV4"/>
<dbReference type="HOGENOM" id="CLU_834315_0_0_1"/>
<accession>A0A067SGV4</accession>
<reference evidence="3" key="1">
    <citation type="journal article" date="2014" name="Proc. Natl. Acad. Sci. U.S.A.">
        <title>Extensive sampling of basidiomycete genomes demonstrates inadequacy of the white-rot/brown-rot paradigm for wood decay fungi.</title>
        <authorList>
            <person name="Riley R."/>
            <person name="Salamov A.A."/>
            <person name="Brown D.W."/>
            <person name="Nagy L.G."/>
            <person name="Floudas D."/>
            <person name="Held B.W."/>
            <person name="Levasseur A."/>
            <person name="Lombard V."/>
            <person name="Morin E."/>
            <person name="Otillar R."/>
            <person name="Lindquist E.A."/>
            <person name="Sun H."/>
            <person name="LaButti K.M."/>
            <person name="Schmutz J."/>
            <person name="Jabbour D."/>
            <person name="Luo H."/>
            <person name="Baker S.E."/>
            <person name="Pisabarro A.G."/>
            <person name="Walton J.D."/>
            <person name="Blanchette R.A."/>
            <person name="Henrissat B."/>
            <person name="Martin F."/>
            <person name="Cullen D."/>
            <person name="Hibbett D.S."/>
            <person name="Grigoriev I.V."/>
        </authorList>
    </citation>
    <scope>NUCLEOTIDE SEQUENCE [LARGE SCALE GENOMIC DNA]</scope>
    <source>
        <strain evidence="3">CBS 339.88</strain>
    </source>
</reference>
<keyword evidence="3" id="KW-1185">Reference proteome</keyword>
<organism evidence="2 3">
    <name type="scientific">Galerina marginata (strain CBS 339.88)</name>
    <dbReference type="NCBI Taxonomy" id="685588"/>
    <lineage>
        <taxon>Eukaryota</taxon>
        <taxon>Fungi</taxon>
        <taxon>Dikarya</taxon>
        <taxon>Basidiomycota</taxon>
        <taxon>Agaricomycotina</taxon>
        <taxon>Agaricomycetes</taxon>
        <taxon>Agaricomycetidae</taxon>
        <taxon>Agaricales</taxon>
        <taxon>Agaricineae</taxon>
        <taxon>Strophariaceae</taxon>
        <taxon>Galerina</taxon>
    </lineage>
</organism>
<evidence type="ECO:0000313" key="2">
    <source>
        <dbReference type="EMBL" id="KDR65958.1"/>
    </source>
</evidence>
<feature type="region of interest" description="Disordered" evidence="1">
    <location>
        <begin position="1"/>
        <end position="24"/>
    </location>
</feature>
<protein>
    <submittedName>
        <fullName evidence="2">Uncharacterized protein</fullName>
    </submittedName>
</protein>
<evidence type="ECO:0000313" key="3">
    <source>
        <dbReference type="Proteomes" id="UP000027222"/>
    </source>
</evidence>
<evidence type="ECO:0000256" key="1">
    <source>
        <dbReference type="SAM" id="MobiDB-lite"/>
    </source>
</evidence>